<dbReference type="GO" id="GO:0003677">
    <property type="term" value="F:DNA binding"/>
    <property type="evidence" value="ECO:0007669"/>
    <property type="project" value="UniProtKB-KW"/>
</dbReference>
<keyword evidence="4" id="KW-0418">Kinase</keyword>
<dbReference type="SUPFAM" id="SSF55785">
    <property type="entry name" value="PYP-like sensor domain (PAS domain)"/>
    <property type="match status" value="1"/>
</dbReference>
<dbReference type="Gene3D" id="3.40.50.2300">
    <property type="match status" value="1"/>
</dbReference>
<sequence length="668" mass="76871">MNDNKFILIVDDNSQNLRLLSQILKKDGYKIVMANEGETGIDIAISKEIDLILLDIMMPGMDGFEVCRRLKAHRETRNIPVIFISARQEIEDKIKAFEVGGVDYITKPFNKKKVLARTKTHLNLEEINNKLKRESDKQNILLDNIESQVWYLEDEKTYGMVNQEFADFVGLARSEIENKTIREIREEKEIASCIAGNQEVFQNKEKIAKEEWVENSSGEKRLLEITKTPKLNEDKEVEYVVCTAFDITERKKQERIIKELHEVAVDLKILEQEEEICQRTIEAANEIFNFDLCHISLVKDNEFMPVAYSEGMEAETLPLDYGIIRKSYKLDECYLTSNLTEDLDAAPTTAAFKSVITIPLKEIGVFQALATKNNFFSQRDVELAEILISHTRAALKNIYSQAELEEKHENLKRVKGLLDEEIQKAKRLHEKTLPTNIPGIAGLDMYAHYEPAYKIGGDFYNFIKLADDKLLFYLTDISGHGFDSSLMACFVKNIINTYIELQPDEDSLNPKKIVEFIFKQNQQENFPEEYFITIILGVIDMTKNELTYSNAGLHIPPVLCTDNGQSLEELPIGGFPISKSIPIEVIEYENTVVDLIEEDLTLFVSTDGLYEQTNGQIQYEDRYKKIISRHSSFTPKKLAEKIQEDFASFHQDDYTEDDVTFAIFQLKR</sequence>
<dbReference type="InterPro" id="IPR036457">
    <property type="entry name" value="PPM-type-like_dom_sf"/>
</dbReference>
<organism evidence="15 16">
    <name type="scientific">Halarsenatibacter silvermanii</name>
    <dbReference type="NCBI Taxonomy" id="321763"/>
    <lineage>
        <taxon>Bacteria</taxon>
        <taxon>Bacillati</taxon>
        <taxon>Bacillota</taxon>
        <taxon>Clostridia</taxon>
        <taxon>Halanaerobiales</taxon>
        <taxon>Halarsenatibacteraceae</taxon>
        <taxon>Halarsenatibacter</taxon>
    </lineage>
</organism>
<evidence type="ECO:0000256" key="10">
    <source>
        <dbReference type="ARBA" id="ARBA00024867"/>
    </source>
</evidence>
<dbReference type="NCBIfam" id="TIGR00229">
    <property type="entry name" value="sensory_box"/>
    <property type="match status" value="1"/>
</dbReference>
<protein>
    <recommendedName>
        <fullName evidence="1">Stage 0 sporulation protein A homolog</fullName>
    </recommendedName>
</protein>
<keyword evidence="12" id="KW-0175">Coiled coil</keyword>
<evidence type="ECO:0000256" key="7">
    <source>
        <dbReference type="ARBA" id="ARBA00023015"/>
    </source>
</evidence>
<dbReference type="RefSeq" id="WP_089761495.1">
    <property type="nucleotide sequence ID" value="NZ_FNGO01000023.1"/>
</dbReference>
<dbReference type="Gene3D" id="3.30.450.40">
    <property type="match status" value="1"/>
</dbReference>
<dbReference type="FunFam" id="3.40.50.2300:FF:000001">
    <property type="entry name" value="DNA-binding response regulator PhoB"/>
    <property type="match status" value="1"/>
</dbReference>
<dbReference type="SUPFAM" id="SSF55781">
    <property type="entry name" value="GAF domain-like"/>
    <property type="match status" value="1"/>
</dbReference>
<evidence type="ECO:0000256" key="11">
    <source>
        <dbReference type="PROSITE-ProRule" id="PRU00169"/>
    </source>
</evidence>
<dbReference type="Proteomes" id="UP000199476">
    <property type="component" value="Unassembled WGS sequence"/>
</dbReference>
<reference evidence="15 16" key="1">
    <citation type="submission" date="2016-10" db="EMBL/GenBank/DDBJ databases">
        <authorList>
            <person name="de Groot N.N."/>
        </authorList>
    </citation>
    <scope>NUCLEOTIDE SEQUENCE [LARGE SCALE GENOMIC DNA]</scope>
    <source>
        <strain evidence="15 16">SLAS-1</strain>
    </source>
</reference>
<dbReference type="SMART" id="SM00448">
    <property type="entry name" value="REC"/>
    <property type="match status" value="1"/>
</dbReference>
<dbReference type="GO" id="GO:0016791">
    <property type="term" value="F:phosphatase activity"/>
    <property type="evidence" value="ECO:0007669"/>
    <property type="project" value="TreeGrafter"/>
</dbReference>
<dbReference type="InterPro" id="IPR029016">
    <property type="entry name" value="GAF-like_dom_sf"/>
</dbReference>
<dbReference type="EMBL" id="FNGO01000023">
    <property type="protein sequence ID" value="SDM24657.1"/>
    <property type="molecule type" value="Genomic_DNA"/>
</dbReference>
<dbReference type="PANTHER" id="PTHR43156:SF2">
    <property type="entry name" value="STAGE II SPORULATION PROTEIN E"/>
    <property type="match status" value="1"/>
</dbReference>
<feature type="domain" description="Response regulatory" evidence="13">
    <location>
        <begin position="6"/>
        <end position="122"/>
    </location>
</feature>
<comment type="function">
    <text evidence="10">May play the central regulatory role in sporulation. It may be an element of the effector pathway responsible for the activation of sporulation genes in response to nutritional stress. Spo0A may act in concert with spo0H (a sigma factor) to control the expression of some genes that are critical to the sporulation process.</text>
</comment>
<evidence type="ECO:0000256" key="9">
    <source>
        <dbReference type="ARBA" id="ARBA00023163"/>
    </source>
</evidence>
<dbReference type="SMART" id="SM00331">
    <property type="entry name" value="PP2C_SIG"/>
    <property type="match status" value="1"/>
</dbReference>
<accession>A0A1G9RNW1</accession>
<dbReference type="InterPro" id="IPR000700">
    <property type="entry name" value="PAS-assoc_C"/>
</dbReference>
<keyword evidence="16" id="KW-1185">Reference proteome</keyword>
<feature type="domain" description="PAC" evidence="14">
    <location>
        <begin position="207"/>
        <end position="259"/>
    </location>
</feature>
<evidence type="ECO:0000256" key="5">
    <source>
        <dbReference type="ARBA" id="ARBA00022801"/>
    </source>
</evidence>
<evidence type="ECO:0000256" key="3">
    <source>
        <dbReference type="ARBA" id="ARBA00022679"/>
    </source>
</evidence>
<keyword evidence="5" id="KW-0378">Hydrolase</keyword>
<evidence type="ECO:0000259" key="13">
    <source>
        <dbReference type="PROSITE" id="PS50110"/>
    </source>
</evidence>
<evidence type="ECO:0000256" key="12">
    <source>
        <dbReference type="SAM" id="Coils"/>
    </source>
</evidence>
<dbReference type="PROSITE" id="PS50110">
    <property type="entry name" value="RESPONSE_REGULATORY"/>
    <property type="match status" value="1"/>
</dbReference>
<name>A0A1G9RNW1_9FIRM</name>
<dbReference type="STRING" id="321763.SAMN04488692_1234"/>
<keyword evidence="2 11" id="KW-0597">Phosphoprotein</keyword>
<keyword evidence="8" id="KW-0238">DNA-binding</keyword>
<evidence type="ECO:0000256" key="1">
    <source>
        <dbReference type="ARBA" id="ARBA00018672"/>
    </source>
</evidence>
<dbReference type="Pfam" id="PF08448">
    <property type="entry name" value="PAS_4"/>
    <property type="match status" value="1"/>
</dbReference>
<feature type="modified residue" description="4-aspartylphosphate" evidence="11">
    <location>
        <position position="55"/>
    </location>
</feature>
<dbReference type="InterPro" id="IPR001789">
    <property type="entry name" value="Sig_transdc_resp-reg_receiver"/>
</dbReference>
<dbReference type="Gene3D" id="3.60.40.10">
    <property type="entry name" value="PPM-type phosphatase domain"/>
    <property type="match status" value="1"/>
</dbReference>
<keyword evidence="7" id="KW-0805">Transcription regulation</keyword>
<dbReference type="Gene3D" id="3.30.450.20">
    <property type="entry name" value="PAS domain"/>
    <property type="match status" value="1"/>
</dbReference>
<keyword evidence="9" id="KW-0804">Transcription</keyword>
<dbReference type="PROSITE" id="PS50113">
    <property type="entry name" value="PAC"/>
    <property type="match status" value="1"/>
</dbReference>
<dbReference type="SUPFAM" id="SSF52172">
    <property type="entry name" value="CheY-like"/>
    <property type="match status" value="1"/>
</dbReference>
<dbReference type="PANTHER" id="PTHR43156">
    <property type="entry name" value="STAGE II SPORULATION PROTEIN E-RELATED"/>
    <property type="match status" value="1"/>
</dbReference>
<dbReference type="InterPro" id="IPR013656">
    <property type="entry name" value="PAS_4"/>
</dbReference>
<gene>
    <name evidence="15" type="ORF">SAMN04488692_1234</name>
</gene>
<dbReference type="Pfam" id="PF07228">
    <property type="entry name" value="SpoIIE"/>
    <property type="match status" value="1"/>
</dbReference>
<dbReference type="AlphaFoldDB" id="A0A1G9RNW1"/>
<evidence type="ECO:0000256" key="2">
    <source>
        <dbReference type="ARBA" id="ARBA00022553"/>
    </source>
</evidence>
<keyword evidence="3" id="KW-0808">Transferase</keyword>
<evidence type="ECO:0000259" key="14">
    <source>
        <dbReference type="PROSITE" id="PS50113"/>
    </source>
</evidence>
<dbReference type="InterPro" id="IPR035965">
    <property type="entry name" value="PAS-like_dom_sf"/>
</dbReference>
<dbReference type="Pfam" id="PF13185">
    <property type="entry name" value="GAF_2"/>
    <property type="match status" value="1"/>
</dbReference>
<dbReference type="Pfam" id="PF00072">
    <property type="entry name" value="Response_reg"/>
    <property type="match status" value="1"/>
</dbReference>
<dbReference type="InterPro" id="IPR003018">
    <property type="entry name" value="GAF"/>
</dbReference>
<dbReference type="InterPro" id="IPR000014">
    <property type="entry name" value="PAS"/>
</dbReference>
<evidence type="ECO:0000313" key="15">
    <source>
        <dbReference type="EMBL" id="SDM24657.1"/>
    </source>
</evidence>
<proteinExistence type="predicted"/>
<dbReference type="InterPro" id="IPR011006">
    <property type="entry name" value="CheY-like_superfamily"/>
</dbReference>
<dbReference type="InterPro" id="IPR052016">
    <property type="entry name" value="Bact_Sigma-Reg"/>
</dbReference>
<dbReference type="OrthoDB" id="9763484at2"/>
<dbReference type="InterPro" id="IPR001932">
    <property type="entry name" value="PPM-type_phosphatase-like_dom"/>
</dbReference>
<dbReference type="GO" id="GO:0000160">
    <property type="term" value="P:phosphorelay signal transduction system"/>
    <property type="evidence" value="ECO:0007669"/>
    <property type="project" value="UniProtKB-KW"/>
</dbReference>
<evidence type="ECO:0000313" key="16">
    <source>
        <dbReference type="Proteomes" id="UP000199476"/>
    </source>
</evidence>
<keyword evidence="6" id="KW-0902">Two-component regulatory system</keyword>
<evidence type="ECO:0000256" key="8">
    <source>
        <dbReference type="ARBA" id="ARBA00023125"/>
    </source>
</evidence>
<evidence type="ECO:0000256" key="4">
    <source>
        <dbReference type="ARBA" id="ARBA00022777"/>
    </source>
</evidence>
<evidence type="ECO:0000256" key="6">
    <source>
        <dbReference type="ARBA" id="ARBA00023012"/>
    </source>
</evidence>
<dbReference type="GO" id="GO:0016301">
    <property type="term" value="F:kinase activity"/>
    <property type="evidence" value="ECO:0007669"/>
    <property type="project" value="UniProtKB-KW"/>
</dbReference>
<feature type="coiled-coil region" evidence="12">
    <location>
        <begin position="401"/>
        <end position="431"/>
    </location>
</feature>
<dbReference type="CDD" id="cd19920">
    <property type="entry name" value="REC_PA4781-like"/>
    <property type="match status" value="1"/>
</dbReference>